<dbReference type="Pfam" id="PF00071">
    <property type="entry name" value="Ras"/>
    <property type="match status" value="1"/>
</dbReference>
<dbReference type="CDD" id="cd00876">
    <property type="entry name" value="Ras"/>
    <property type="match status" value="1"/>
</dbReference>
<dbReference type="GO" id="GO:0005525">
    <property type="term" value="F:GTP binding"/>
    <property type="evidence" value="ECO:0007669"/>
    <property type="project" value="InterPro"/>
</dbReference>
<dbReference type="OrthoDB" id="18798at2759"/>
<dbReference type="PRINTS" id="PR00449">
    <property type="entry name" value="RASTRNSFRMNG"/>
</dbReference>
<name>A0A3M6UN34_POCDA</name>
<evidence type="ECO:0000313" key="7">
    <source>
        <dbReference type="Proteomes" id="UP000275408"/>
    </source>
</evidence>
<organism evidence="6 7">
    <name type="scientific">Pocillopora damicornis</name>
    <name type="common">Cauliflower coral</name>
    <name type="synonym">Millepora damicornis</name>
    <dbReference type="NCBI Taxonomy" id="46731"/>
    <lineage>
        <taxon>Eukaryota</taxon>
        <taxon>Metazoa</taxon>
        <taxon>Cnidaria</taxon>
        <taxon>Anthozoa</taxon>
        <taxon>Hexacorallia</taxon>
        <taxon>Scleractinia</taxon>
        <taxon>Astrocoeniina</taxon>
        <taxon>Pocilloporidae</taxon>
        <taxon>Pocillopora</taxon>
    </lineage>
</organism>
<comment type="caution">
    <text evidence="6">The sequence shown here is derived from an EMBL/GenBank/DDBJ whole genome shotgun (WGS) entry which is preliminary data.</text>
</comment>
<dbReference type="GO" id="GO:0003925">
    <property type="term" value="F:G protein activity"/>
    <property type="evidence" value="ECO:0007669"/>
    <property type="project" value="UniProtKB-EC"/>
</dbReference>
<evidence type="ECO:0000256" key="4">
    <source>
        <dbReference type="ARBA" id="ARBA00048098"/>
    </source>
</evidence>
<reference evidence="6 7" key="1">
    <citation type="journal article" date="2018" name="Sci. Rep.">
        <title>Comparative analysis of the Pocillopora damicornis genome highlights role of immune system in coral evolution.</title>
        <authorList>
            <person name="Cunning R."/>
            <person name="Bay R.A."/>
            <person name="Gillette P."/>
            <person name="Baker A.C."/>
            <person name="Traylor-Knowles N."/>
        </authorList>
    </citation>
    <scope>NUCLEOTIDE SEQUENCE [LARGE SCALE GENOMIC DNA]</scope>
    <source>
        <strain evidence="6">RSMAS</strain>
        <tissue evidence="6">Whole animal</tissue>
    </source>
</reference>
<dbReference type="EMBL" id="RCHS01001150">
    <property type="protein sequence ID" value="RMX54944.1"/>
    <property type="molecule type" value="Genomic_DNA"/>
</dbReference>
<dbReference type="Gene3D" id="3.40.50.300">
    <property type="entry name" value="P-loop containing nucleotide triphosphate hydrolases"/>
    <property type="match status" value="1"/>
</dbReference>
<comment type="catalytic activity">
    <reaction evidence="4">
        <text>GTP + H2O = GDP + phosphate + H(+)</text>
        <dbReference type="Rhea" id="RHEA:19669"/>
        <dbReference type="ChEBI" id="CHEBI:15377"/>
        <dbReference type="ChEBI" id="CHEBI:15378"/>
        <dbReference type="ChEBI" id="CHEBI:37565"/>
        <dbReference type="ChEBI" id="CHEBI:43474"/>
        <dbReference type="ChEBI" id="CHEBI:58189"/>
        <dbReference type="EC" id="3.6.5.2"/>
    </reaction>
</comment>
<protein>
    <recommendedName>
        <fullName evidence="2">small monomeric GTPase</fullName>
        <ecNumber evidence="2">3.6.5.2</ecNumber>
    </recommendedName>
</protein>
<proteinExistence type="inferred from homology"/>
<evidence type="ECO:0000256" key="5">
    <source>
        <dbReference type="SAM" id="MobiDB-lite"/>
    </source>
</evidence>
<feature type="compositionally biased region" description="Polar residues" evidence="5">
    <location>
        <begin position="45"/>
        <end position="61"/>
    </location>
</feature>
<dbReference type="InterPro" id="IPR005225">
    <property type="entry name" value="Small_GTP-bd"/>
</dbReference>
<evidence type="ECO:0000256" key="2">
    <source>
        <dbReference type="ARBA" id="ARBA00011984"/>
    </source>
</evidence>
<accession>A0A3M6UN34</accession>
<dbReference type="InterPro" id="IPR051065">
    <property type="entry name" value="Ras-related_GTPase"/>
</dbReference>
<keyword evidence="3" id="KW-0378">Hydrolase</keyword>
<dbReference type="PANTHER" id="PTHR45704">
    <property type="entry name" value="RAS-LIKE FAMILY MEMBER 11"/>
    <property type="match status" value="1"/>
</dbReference>
<comment type="similarity">
    <text evidence="1">Belongs to the small GTPase superfamily. Ras family.</text>
</comment>
<dbReference type="NCBIfam" id="TIGR00231">
    <property type="entry name" value="small_GTP"/>
    <property type="match status" value="1"/>
</dbReference>
<dbReference type="SUPFAM" id="SSF52540">
    <property type="entry name" value="P-loop containing nucleoside triphosphate hydrolases"/>
    <property type="match status" value="1"/>
</dbReference>
<dbReference type="SMART" id="SM00175">
    <property type="entry name" value="RAB"/>
    <property type="match status" value="1"/>
</dbReference>
<gene>
    <name evidence="6" type="ORF">pdam_00012706</name>
</gene>
<dbReference type="SMART" id="SM00173">
    <property type="entry name" value="RAS"/>
    <property type="match status" value="1"/>
</dbReference>
<dbReference type="AlphaFoldDB" id="A0A3M6UN34"/>
<sequence>MMLFEASSVEWKIIESCSRHRSFMSLRRENTVPPRTLYGAATMRQPRNFTPPQQRRSTQGHAQRRGSLGHLYSSDKKPLTTRSNSFSFANDDFSPTKLDFQSLKKRSSLLGGKFKSGNKDPEGVACSEKHSIVMLGAGGVGKTALVVRFVTGRFLNEYDPTLEMVYEKSLPVGDSNVSLDILDTASNAQASYIRNGEGFIVVYSITDHYSFEVARQLVKLIKEVRKPDGECQVPVILVGNKKDLRRGRSVSKEEARETASEFSCSHYETSALTNKNVQIVFFNMVFQVRFTKKSRQKSQGSSSNNGFLSSVRQLFNHRRGSLQGW</sequence>
<dbReference type="InterPro" id="IPR027417">
    <property type="entry name" value="P-loop_NTPase"/>
</dbReference>
<evidence type="ECO:0000256" key="3">
    <source>
        <dbReference type="ARBA" id="ARBA00022801"/>
    </source>
</evidence>
<keyword evidence="7" id="KW-1185">Reference proteome</keyword>
<dbReference type="InterPro" id="IPR001806">
    <property type="entry name" value="Small_GTPase"/>
</dbReference>
<evidence type="ECO:0000256" key="1">
    <source>
        <dbReference type="ARBA" id="ARBA00008344"/>
    </source>
</evidence>
<dbReference type="PROSITE" id="PS51419">
    <property type="entry name" value="RAB"/>
    <property type="match status" value="1"/>
</dbReference>
<dbReference type="EC" id="3.6.5.2" evidence="2"/>
<dbReference type="STRING" id="46731.A0A3M6UN34"/>
<dbReference type="PROSITE" id="PS51421">
    <property type="entry name" value="RAS"/>
    <property type="match status" value="1"/>
</dbReference>
<feature type="region of interest" description="Disordered" evidence="5">
    <location>
        <begin position="40"/>
        <end position="78"/>
    </location>
</feature>
<dbReference type="Proteomes" id="UP000275408">
    <property type="component" value="Unassembled WGS sequence"/>
</dbReference>
<evidence type="ECO:0000313" key="6">
    <source>
        <dbReference type="EMBL" id="RMX54944.1"/>
    </source>
</evidence>
<dbReference type="SMART" id="SM00174">
    <property type="entry name" value="RHO"/>
    <property type="match status" value="1"/>
</dbReference>